<accession>A0A4R2LG91</accession>
<evidence type="ECO:0000256" key="3">
    <source>
        <dbReference type="ARBA" id="ARBA00022649"/>
    </source>
</evidence>
<keyword evidence="2" id="KW-0678">Repressor</keyword>
<comment type="catalytic activity">
    <reaction evidence="6">
        <text>glycyl-tRNA(Gly) + acetyl-CoA = N-acetylglycyl-tRNA(Gly) + CoA + H(+)</text>
        <dbReference type="Rhea" id="RHEA:81867"/>
        <dbReference type="Rhea" id="RHEA-COMP:9683"/>
        <dbReference type="Rhea" id="RHEA-COMP:19766"/>
        <dbReference type="ChEBI" id="CHEBI:15378"/>
        <dbReference type="ChEBI" id="CHEBI:57287"/>
        <dbReference type="ChEBI" id="CHEBI:57288"/>
        <dbReference type="ChEBI" id="CHEBI:78522"/>
        <dbReference type="ChEBI" id="CHEBI:232036"/>
    </reaction>
</comment>
<dbReference type="PANTHER" id="PTHR36449">
    <property type="entry name" value="ACETYLTRANSFERASE-RELATED"/>
    <property type="match status" value="1"/>
</dbReference>
<organism evidence="8 9">
    <name type="scientific">Chromatocurvus halotolerans</name>
    <dbReference type="NCBI Taxonomy" id="1132028"/>
    <lineage>
        <taxon>Bacteria</taxon>
        <taxon>Pseudomonadati</taxon>
        <taxon>Pseudomonadota</taxon>
        <taxon>Gammaproteobacteria</taxon>
        <taxon>Cellvibrionales</taxon>
        <taxon>Halieaceae</taxon>
        <taxon>Chromatocurvus</taxon>
    </lineage>
</organism>
<keyword evidence="4 8" id="KW-0808">Transferase</keyword>
<evidence type="ECO:0000259" key="7">
    <source>
        <dbReference type="Pfam" id="PF13508"/>
    </source>
</evidence>
<feature type="domain" description="N-acetyltransferase" evidence="7">
    <location>
        <begin position="82"/>
        <end position="149"/>
    </location>
</feature>
<reference evidence="8 9" key="1">
    <citation type="submission" date="2019-03" db="EMBL/GenBank/DDBJ databases">
        <title>Genomic Encyclopedia of Type Strains, Phase IV (KMG-IV): sequencing the most valuable type-strain genomes for metagenomic binning, comparative biology and taxonomic classification.</title>
        <authorList>
            <person name="Goeker M."/>
        </authorList>
    </citation>
    <scope>NUCLEOTIDE SEQUENCE [LARGE SCALE GENOMIC DNA]</scope>
    <source>
        <strain evidence="8 9">DSM 23344</strain>
    </source>
</reference>
<evidence type="ECO:0000256" key="1">
    <source>
        <dbReference type="ARBA" id="ARBA00009342"/>
    </source>
</evidence>
<dbReference type="SUPFAM" id="SSF55729">
    <property type="entry name" value="Acyl-CoA N-acyltransferases (Nat)"/>
    <property type="match status" value="1"/>
</dbReference>
<dbReference type="InterPro" id="IPR000182">
    <property type="entry name" value="GNAT_dom"/>
</dbReference>
<name>A0A4R2LG91_9GAMM</name>
<keyword evidence="3" id="KW-1277">Toxin-antitoxin system</keyword>
<dbReference type="Proteomes" id="UP000294980">
    <property type="component" value="Unassembled WGS sequence"/>
</dbReference>
<dbReference type="EMBL" id="SLWX01000001">
    <property type="protein sequence ID" value="TCO78315.1"/>
    <property type="molecule type" value="Genomic_DNA"/>
</dbReference>
<dbReference type="RefSeq" id="WP_117316352.1">
    <property type="nucleotide sequence ID" value="NZ_QQSW01000006.1"/>
</dbReference>
<dbReference type="OrthoDB" id="9799147at2"/>
<keyword evidence="9" id="KW-1185">Reference proteome</keyword>
<dbReference type="Gene3D" id="3.40.630.30">
    <property type="match status" value="1"/>
</dbReference>
<evidence type="ECO:0000256" key="5">
    <source>
        <dbReference type="ARBA" id="ARBA00023315"/>
    </source>
</evidence>
<dbReference type="AlphaFoldDB" id="A0A4R2LG91"/>
<gene>
    <name evidence="8" type="ORF">EV688_101128</name>
</gene>
<evidence type="ECO:0000256" key="4">
    <source>
        <dbReference type="ARBA" id="ARBA00022679"/>
    </source>
</evidence>
<comment type="caution">
    <text evidence="8">The sequence shown here is derived from an EMBL/GenBank/DDBJ whole genome shotgun (WGS) entry which is preliminary data.</text>
</comment>
<dbReference type="Pfam" id="PF13508">
    <property type="entry name" value="Acetyltransf_7"/>
    <property type="match status" value="1"/>
</dbReference>
<evidence type="ECO:0000256" key="2">
    <source>
        <dbReference type="ARBA" id="ARBA00022491"/>
    </source>
</evidence>
<evidence type="ECO:0000313" key="9">
    <source>
        <dbReference type="Proteomes" id="UP000294980"/>
    </source>
</evidence>
<comment type="similarity">
    <text evidence="1">Belongs to the acetyltransferase family. GNAT subfamily.</text>
</comment>
<dbReference type="PANTHER" id="PTHR36449:SF1">
    <property type="entry name" value="ACETYLTRANSFERASE"/>
    <property type="match status" value="1"/>
</dbReference>
<keyword evidence="5" id="KW-0012">Acyltransferase</keyword>
<evidence type="ECO:0000256" key="6">
    <source>
        <dbReference type="ARBA" id="ARBA00049880"/>
    </source>
</evidence>
<evidence type="ECO:0000313" key="8">
    <source>
        <dbReference type="EMBL" id="TCO78315.1"/>
    </source>
</evidence>
<proteinExistence type="inferred from homology"/>
<dbReference type="GO" id="GO:0016747">
    <property type="term" value="F:acyltransferase activity, transferring groups other than amino-acyl groups"/>
    <property type="evidence" value="ECO:0007669"/>
    <property type="project" value="InterPro"/>
</dbReference>
<protein>
    <submittedName>
        <fullName evidence="8">Acetyltransferase (GNAT) family protein</fullName>
    </submittedName>
</protein>
<dbReference type="InterPro" id="IPR016181">
    <property type="entry name" value="Acyl_CoA_acyltransferase"/>
</dbReference>
<sequence length="170" mass="18829">MTPGEPLVIEAISASHDRKTFSCGVAALDTYIRQQARRDIKRRISRVFVARSHDQPRLILGYYTLSSLSIDLAALPDEMSRKLPRHPIPAALLGRLAVNENARGSGIGKMLLMDAITRTLAVSAEIAIYAMVVDAIDGEAARFYQQYGFLSLSQDGRRLFLPLKSIETIK</sequence>